<proteinExistence type="predicted"/>
<organism evidence="1">
    <name type="scientific">marine sediment metagenome</name>
    <dbReference type="NCBI Taxonomy" id="412755"/>
    <lineage>
        <taxon>unclassified sequences</taxon>
        <taxon>metagenomes</taxon>
        <taxon>ecological metagenomes</taxon>
    </lineage>
</organism>
<accession>X1UCB2</accession>
<name>X1UCB2_9ZZZZ</name>
<protein>
    <submittedName>
        <fullName evidence="1">Uncharacterized protein</fullName>
    </submittedName>
</protein>
<sequence length="101" mass="10842">MILPFALAFAAGMVTAFLPTEWTSQAVLEFPPMPSALDFAIGMENLPISATSLKAKLEGKDERIERHVAILRSERTAGQTGGVTELMILGEVIVRLCGCGH</sequence>
<gene>
    <name evidence="1" type="ORF">S12H4_49875</name>
</gene>
<reference evidence="1" key="1">
    <citation type="journal article" date="2014" name="Front. Microbiol.">
        <title>High frequency of phylogenetically diverse reductive dehalogenase-homologous genes in deep subseafloor sedimentary metagenomes.</title>
        <authorList>
            <person name="Kawai M."/>
            <person name="Futagami T."/>
            <person name="Toyoda A."/>
            <person name="Takaki Y."/>
            <person name="Nishi S."/>
            <person name="Hori S."/>
            <person name="Arai W."/>
            <person name="Tsubouchi T."/>
            <person name="Morono Y."/>
            <person name="Uchiyama I."/>
            <person name="Ito T."/>
            <person name="Fujiyama A."/>
            <person name="Inagaki F."/>
            <person name="Takami H."/>
        </authorList>
    </citation>
    <scope>NUCLEOTIDE SEQUENCE</scope>
    <source>
        <strain evidence="1">Expedition CK06-06</strain>
    </source>
</reference>
<dbReference type="AlphaFoldDB" id="X1UCB2"/>
<evidence type="ECO:0000313" key="1">
    <source>
        <dbReference type="EMBL" id="GAJ15168.1"/>
    </source>
</evidence>
<dbReference type="EMBL" id="BARW01031342">
    <property type="protein sequence ID" value="GAJ15168.1"/>
    <property type="molecule type" value="Genomic_DNA"/>
</dbReference>
<comment type="caution">
    <text evidence="1">The sequence shown here is derived from an EMBL/GenBank/DDBJ whole genome shotgun (WGS) entry which is preliminary data.</text>
</comment>